<evidence type="ECO:0000313" key="5">
    <source>
        <dbReference type="Proteomes" id="UP000677054"/>
    </source>
</evidence>
<proteinExistence type="predicted"/>
<dbReference type="Gene3D" id="1.10.533.10">
    <property type="entry name" value="Death Domain, Fas"/>
    <property type="match status" value="1"/>
</dbReference>
<dbReference type="InterPro" id="IPR011029">
    <property type="entry name" value="DEATH-like_dom_sf"/>
</dbReference>
<gene>
    <name evidence="4" type="ORF">DSTB1V02_LOCUS12249</name>
</gene>
<evidence type="ECO:0008006" key="6">
    <source>
        <dbReference type="Google" id="ProtNLM"/>
    </source>
</evidence>
<reference evidence="4" key="1">
    <citation type="submission" date="2020-11" db="EMBL/GenBank/DDBJ databases">
        <authorList>
            <person name="Tran Van P."/>
        </authorList>
    </citation>
    <scope>NUCLEOTIDE SEQUENCE</scope>
</reference>
<evidence type="ECO:0000256" key="3">
    <source>
        <dbReference type="SAM" id="SignalP"/>
    </source>
</evidence>
<dbReference type="AlphaFoldDB" id="A0A7R9AEC5"/>
<accession>A0A7R9AEC5</accession>
<protein>
    <recommendedName>
        <fullName evidence="6">CARD domain-containing protein</fullName>
    </recommendedName>
</protein>
<evidence type="ECO:0000256" key="1">
    <source>
        <dbReference type="SAM" id="MobiDB-lite"/>
    </source>
</evidence>
<dbReference type="EMBL" id="CAJPEV010004494">
    <property type="protein sequence ID" value="CAG0901874.1"/>
    <property type="molecule type" value="Genomic_DNA"/>
</dbReference>
<dbReference type="Proteomes" id="UP000677054">
    <property type="component" value="Unassembled WGS sequence"/>
</dbReference>
<evidence type="ECO:0000256" key="2">
    <source>
        <dbReference type="SAM" id="Phobius"/>
    </source>
</evidence>
<keyword evidence="5" id="KW-1185">Reference proteome</keyword>
<dbReference type="SUPFAM" id="SSF47986">
    <property type="entry name" value="DEATH domain"/>
    <property type="match status" value="1"/>
</dbReference>
<feature type="transmembrane region" description="Helical" evidence="2">
    <location>
        <begin position="87"/>
        <end position="107"/>
    </location>
</feature>
<dbReference type="EMBL" id="LR904011">
    <property type="protein sequence ID" value="CAD7252491.1"/>
    <property type="molecule type" value="Genomic_DNA"/>
</dbReference>
<sequence>MEPRIETLVCFVLFLIPNTEPRATPSAEEFCEHFYHRQPGTSKHPQSHQDCGPCQTGYFAEAWTVNREDEVCLKRSDENGEKRGSPWTVIGPVFAVLLVLALAIGFWEREVGIAGSRLWREVLPKVRSAHPPPAYKASQISRLNFSVQGYPLTLLNSVVATVDLLGRGRDNMEGQHDGVDGEFSSHTSTSELVEDTSPKMSDKWKVSIKNSLVRKETVIYRSHQEVIKKNWKDLIEYMDVKQVENHMISEDKLPLSKRQEFNATKEANKRRSLLLHYVCAMGDDVFKVFMDGLTLAKQPHLIQKF</sequence>
<keyword evidence="2" id="KW-0472">Membrane</keyword>
<feature type="chain" id="PRO_5036209895" description="CARD domain-containing protein" evidence="3">
    <location>
        <begin position="22"/>
        <end position="305"/>
    </location>
</feature>
<feature type="region of interest" description="Disordered" evidence="1">
    <location>
        <begin position="171"/>
        <end position="196"/>
    </location>
</feature>
<keyword evidence="2" id="KW-0812">Transmembrane</keyword>
<feature type="signal peptide" evidence="3">
    <location>
        <begin position="1"/>
        <end position="21"/>
    </location>
</feature>
<dbReference type="CDD" id="cd01671">
    <property type="entry name" value="CARD"/>
    <property type="match status" value="1"/>
</dbReference>
<evidence type="ECO:0000313" key="4">
    <source>
        <dbReference type="EMBL" id="CAD7252491.1"/>
    </source>
</evidence>
<keyword evidence="2" id="KW-1133">Transmembrane helix</keyword>
<organism evidence="4">
    <name type="scientific">Darwinula stevensoni</name>
    <dbReference type="NCBI Taxonomy" id="69355"/>
    <lineage>
        <taxon>Eukaryota</taxon>
        <taxon>Metazoa</taxon>
        <taxon>Ecdysozoa</taxon>
        <taxon>Arthropoda</taxon>
        <taxon>Crustacea</taxon>
        <taxon>Oligostraca</taxon>
        <taxon>Ostracoda</taxon>
        <taxon>Podocopa</taxon>
        <taxon>Podocopida</taxon>
        <taxon>Darwinulocopina</taxon>
        <taxon>Darwinuloidea</taxon>
        <taxon>Darwinulidae</taxon>
        <taxon>Darwinula</taxon>
    </lineage>
</organism>
<keyword evidence="3" id="KW-0732">Signal</keyword>
<name>A0A7R9AEC5_9CRUS</name>